<feature type="region of interest" description="Disordered" evidence="5">
    <location>
        <begin position="248"/>
        <end position="273"/>
    </location>
</feature>
<accession>A0A1W5DDH1</accession>
<dbReference type="Gene3D" id="1.10.10.60">
    <property type="entry name" value="Homeodomain-like"/>
    <property type="match status" value="1"/>
</dbReference>
<feature type="region of interest" description="Disordered" evidence="5">
    <location>
        <begin position="344"/>
        <end position="408"/>
    </location>
</feature>
<dbReference type="GO" id="GO:0000978">
    <property type="term" value="F:RNA polymerase II cis-regulatory region sequence-specific DNA binding"/>
    <property type="evidence" value="ECO:0007669"/>
    <property type="project" value="TreeGrafter"/>
</dbReference>
<evidence type="ECO:0000313" key="8">
    <source>
        <dbReference type="Proteomes" id="UP000192927"/>
    </source>
</evidence>
<keyword evidence="3 4" id="KW-0539">Nucleus</keyword>
<proteinExistence type="predicted"/>
<keyword evidence="8" id="KW-1185">Reference proteome</keyword>
<dbReference type="GO" id="GO:0030154">
    <property type="term" value="P:cell differentiation"/>
    <property type="evidence" value="ECO:0007669"/>
    <property type="project" value="TreeGrafter"/>
</dbReference>
<dbReference type="SMART" id="SM00389">
    <property type="entry name" value="HOX"/>
    <property type="match status" value="1"/>
</dbReference>
<feature type="compositionally biased region" description="Polar residues" evidence="5">
    <location>
        <begin position="451"/>
        <end position="466"/>
    </location>
</feature>
<dbReference type="AlphaFoldDB" id="A0A1W5DDH1"/>
<feature type="region of interest" description="Disordered" evidence="5">
    <location>
        <begin position="211"/>
        <end position="230"/>
    </location>
</feature>
<keyword evidence="2 3" id="KW-0371">Homeobox</keyword>
<dbReference type="EMBL" id="FWEW01003757">
    <property type="protein sequence ID" value="SLM41020.1"/>
    <property type="molecule type" value="Genomic_DNA"/>
</dbReference>
<feature type="compositionally biased region" description="Acidic residues" evidence="5">
    <location>
        <begin position="597"/>
        <end position="607"/>
    </location>
</feature>
<feature type="region of interest" description="Disordered" evidence="5">
    <location>
        <begin position="451"/>
        <end position="621"/>
    </location>
</feature>
<evidence type="ECO:0000256" key="1">
    <source>
        <dbReference type="ARBA" id="ARBA00023125"/>
    </source>
</evidence>
<dbReference type="InterPro" id="IPR051000">
    <property type="entry name" value="Homeobox_DNA-bind_prot"/>
</dbReference>
<feature type="region of interest" description="Disordered" evidence="5">
    <location>
        <begin position="152"/>
        <end position="204"/>
    </location>
</feature>
<feature type="compositionally biased region" description="Polar residues" evidence="5">
    <location>
        <begin position="40"/>
        <end position="52"/>
    </location>
</feature>
<evidence type="ECO:0000313" key="7">
    <source>
        <dbReference type="EMBL" id="SLM41020.1"/>
    </source>
</evidence>
<dbReference type="CDD" id="cd00086">
    <property type="entry name" value="homeodomain"/>
    <property type="match status" value="1"/>
</dbReference>
<organism evidence="7 8">
    <name type="scientific">Lasallia pustulata</name>
    <dbReference type="NCBI Taxonomy" id="136370"/>
    <lineage>
        <taxon>Eukaryota</taxon>
        <taxon>Fungi</taxon>
        <taxon>Dikarya</taxon>
        <taxon>Ascomycota</taxon>
        <taxon>Pezizomycotina</taxon>
        <taxon>Lecanoromycetes</taxon>
        <taxon>OSLEUM clade</taxon>
        <taxon>Umbilicariomycetidae</taxon>
        <taxon>Umbilicariales</taxon>
        <taxon>Umbilicariaceae</taxon>
        <taxon>Lasallia</taxon>
    </lineage>
</organism>
<feature type="region of interest" description="Disordered" evidence="5">
    <location>
        <begin position="1"/>
        <end position="25"/>
    </location>
</feature>
<evidence type="ECO:0000256" key="4">
    <source>
        <dbReference type="RuleBase" id="RU000682"/>
    </source>
</evidence>
<dbReference type="SUPFAM" id="SSF46689">
    <property type="entry name" value="Homeodomain-like"/>
    <property type="match status" value="1"/>
</dbReference>
<evidence type="ECO:0000256" key="5">
    <source>
        <dbReference type="SAM" id="MobiDB-lite"/>
    </source>
</evidence>
<dbReference type="InterPro" id="IPR001356">
    <property type="entry name" value="HD"/>
</dbReference>
<feature type="compositionally biased region" description="Polar residues" evidence="5">
    <location>
        <begin position="249"/>
        <end position="273"/>
    </location>
</feature>
<feature type="domain" description="Homeobox" evidence="6">
    <location>
        <begin position="54"/>
        <end position="140"/>
    </location>
</feature>
<dbReference type="PANTHER" id="PTHR24324:SF9">
    <property type="entry name" value="HOMEOBOX DOMAIN-CONTAINING PROTEIN"/>
    <property type="match status" value="1"/>
</dbReference>
<evidence type="ECO:0000256" key="3">
    <source>
        <dbReference type="PROSITE-ProRule" id="PRU00108"/>
    </source>
</evidence>
<dbReference type="Proteomes" id="UP000192927">
    <property type="component" value="Unassembled WGS sequence"/>
</dbReference>
<feature type="compositionally biased region" description="Polar residues" evidence="5">
    <location>
        <begin position="486"/>
        <end position="526"/>
    </location>
</feature>
<feature type="compositionally biased region" description="Polar residues" evidence="5">
    <location>
        <begin position="567"/>
        <end position="581"/>
    </location>
</feature>
<dbReference type="InterPro" id="IPR009057">
    <property type="entry name" value="Homeodomain-like_sf"/>
</dbReference>
<evidence type="ECO:0000259" key="6">
    <source>
        <dbReference type="PROSITE" id="PS50071"/>
    </source>
</evidence>
<dbReference type="PANTHER" id="PTHR24324">
    <property type="entry name" value="HOMEOBOX PROTEIN HHEX"/>
    <property type="match status" value="1"/>
</dbReference>
<feature type="region of interest" description="Disordered" evidence="5">
    <location>
        <begin position="40"/>
        <end position="67"/>
    </location>
</feature>
<dbReference type="PROSITE" id="PS50071">
    <property type="entry name" value="HOMEOBOX_2"/>
    <property type="match status" value="1"/>
</dbReference>
<sequence>MDAKDAVSDATIAPSISERHPTSAPDLARGSFAFLVHSQDTLTNNLPPNVDNQPLARQKRRRTSPEDQAILEAEYQRNPKPDKAARVAIVNRVALGEKEVQTSVQSTLEGSMRLAIQQKKLTLNPMQIWFQNRRQMTRRKSRPLLPEEIMASLSSSQGRTSSMAFSRPAFQSSQQHAAPSQRSLSGDCISPKASPEQTAVEAATAPDAPCAEPQVVGRASPDTPQSLSASNPIAEDVSALLPTVPMPTETCNSRQSTEHPTCGNISDTLPQPSTPSTVGLGYLANRRSAPSIQQNASLQQFVPVTSQPTTSSAMHVAALGEIPALSHPLKRTSSLIRLSMSLEGKAQVTTDDGSSPSPPRSQPLPVGTSQRPAGLQRSKSAIAPGSPFSPCSDVMPLQVPRRTMTGRSRDARTWEFYCDSDARNALTEQAEQEQSGSAIGIIGLIRSRSNKALSANPNKRNAQAPSNEGMKRMKLSVQKSVKPKLSRTTSSVARLQTGNDDVQKTASVKENWKPSSQPTPVQASSGDSDKENWEPGTQYSNVRRARAPNASSQARRAILKESADIPSHSSSLDALLNQENISPRRPSVRPRGGGEGSDGDVDGDEEVAAFMSCSSAAGEEEDLDCVQNLLSLSQGAWR</sequence>
<feature type="DNA-binding region" description="Homeobox" evidence="3">
    <location>
        <begin position="56"/>
        <end position="141"/>
    </location>
</feature>
<comment type="subcellular location">
    <subcellularLocation>
        <location evidence="3 4">Nucleus</location>
    </subcellularLocation>
</comment>
<reference evidence="8" key="1">
    <citation type="submission" date="2017-03" db="EMBL/GenBank/DDBJ databases">
        <authorList>
            <person name="Sharma R."/>
            <person name="Thines M."/>
        </authorList>
    </citation>
    <scope>NUCLEOTIDE SEQUENCE [LARGE SCALE GENOMIC DNA]</scope>
</reference>
<protein>
    <submittedName>
        <fullName evidence="7">Homeodomain-like</fullName>
    </submittedName>
</protein>
<dbReference type="GO" id="GO:0005634">
    <property type="term" value="C:nucleus"/>
    <property type="evidence" value="ECO:0007669"/>
    <property type="project" value="UniProtKB-SubCell"/>
</dbReference>
<dbReference type="Pfam" id="PF00046">
    <property type="entry name" value="Homeodomain"/>
    <property type="match status" value="1"/>
</dbReference>
<dbReference type="GO" id="GO:0006357">
    <property type="term" value="P:regulation of transcription by RNA polymerase II"/>
    <property type="evidence" value="ECO:0007669"/>
    <property type="project" value="TreeGrafter"/>
</dbReference>
<feature type="compositionally biased region" description="Polar residues" evidence="5">
    <location>
        <begin position="152"/>
        <end position="184"/>
    </location>
</feature>
<name>A0A1W5DDH1_9LECA</name>
<keyword evidence="1 3" id="KW-0238">DNA-binding</keyword>
<evidence type="ECO:0000256" key="2">
    <source>
        <dbReference type="ARBA" id="ARBA00023155"/>
    </source>
</evidence>